<keyword evidence="1" id="KW-0479">Metal-binding</keyword>
<dbReference type="GO" id="GO:0003676">
    <property type="term" value="F:nucleic acid binding"/>
    <property type="evidence" value="ECO:0007669"/>
    <property type="project" value="InterPro"/>
</dbReference>
<accession>A0A481YX34</accession>
<keyword evidence="2 4" id="KW-0863">Zinc-finger</keyword>
<evidence type="ECO:0000256" key="1">
    <source>
        <dbReference type="ARBA" id="ARBA00022723"/>
    </source>
</evidence>
<dbReference type="Pfam" id="PF01096">
    <property type="entry name" value="Zn_ribbon_TFIIS"/>
    <property type="match status" value="1"/>
</dbReference>
<dbReference type="GO" id="GO:0008270">
    <property type="term" value="F:zinc ion binding"/>
    <property type="evidence" value="ECO:0007669"/>
    <property type="project" value="UniProtKB-KW"/>
</dbReference>
<protein>
    <submittedName>
        <fullName evidence="6">Transcription factor S-II</fullName>
    </submittedName>
</protein>
<feature type="domain" description="TFIIS-type" evidence="5">
    <location>
        <begin position="93"/>
        <end position="135"/>
    </location>
</feature>
<gene>
    <name evidence="6" type="ORF">LCMAC201_05030</name>
</gene>
<dbReference type="InterPro" id="IPR001222">
    <property type="entry name" value="Znf_TFIIS"/>
</dbReference>
<reference evidence="6" key="1">
    <citation type="journal article" date="2019" name="MBio">
        <title>Virus Genomes from Deep Sea Sediments Expand the Ocean Megavirome and Support Independent Origins of Viral Gigantism.</title>
        <authorList>
            <person name="Backstrom D."/>
            <person name="Yutin N."/>
            <person name="Jorgensen S.L."/>
            <person name="Dharamshi J."/>
            <person name="Homa F."/>
            <person name="Zaremba-Niedwiedzka K."/>
            <person name="Spang A."/>
            <person name="Wolf Y.I."/>
            <person name="Koonin E.V."/>
            <person name="Ettema T.J."/>
        </authorList>
    </citation>
    <scope>NUCLEOTIDE SEQUENCE</scope>
</reference>
<dbReference type="Gene3D" id="2.20.25.10">
    <property type="match status" value="1"/>
</dbReference>
<dbReference type="PROSITE" id="PS51133">
    <property type="entry name" value="ZF_TFIIS_2"/>
    <property type="match status" value="1"/>
</dbReference>
<dbReference type="SUPFAM" id="SSF57783">
    <property type="entry name" value="Zinc beta-ribbon"/>
    <property type="match status" value="1"/>
</dbReference>
<dbReference type="GO" id="GO:0006351">
    <property type="term" value="P:DNA-templated transcription"/>
    <property type="evidence" value="ECO:0007669"/>
    <property type="project" value="InterPro"/>
</dbReference>
<organism evidence="6">
    <name type="scientific">Marseillevirus LCMAC201</name>
    <dbReference type="NCBI Taxonomy" id="2506605"/>
    <lineage>
        <taxon>Viruses</taxon>
        <taxon>Varidnaviria</taxon>
        <taxon>Bamfordvirae</taxon>
        <taxon>Nucleocytoviricota</taxon>
        <taxon>Megaviricetes</taxon>
        <taxon>Pimascovirales</taxon>
        <taxon>Pimascovirales incertae sedis</taxon>
        <taxon>Marseilleviridae</taxon>
    </lineage>
</organism>
<evidence type="ECO:0000313" key="6">
    <source>
        <dbReference type="EMBL" id="QBK87590.1"/>
    </source>
</evidence>
<evidence type="ECO:0000256" key="3">
    <source>
        <dbReference type="ARBA" id="ARBA00022833"/>
    </source>
</evidence>
<sequence length="137" mass="15956">MNVTDLYALFKATTKLKFSQIKELTNILLKYEETNDLAYEVIGHLNTGITYTQVKKDVLAECFGWKGSSYREYREERAFRDNILAKPPEVREGEFECSKCHLFKTLVVEMQTRSADEGFTYYIHCFNPKCKAVTKSK</sequence>
<evidence type="ECO:0000256" key="2">
    <source>
        <dbReference type="ARBA" id="ARBA00022771"/>
    </source>
</evidence>
<evidence type="ECO:0000256" key="4">
    <source>
        <dbReference type="PROSITE-ProRule" id="PRU00472"/>
    </source>
</evidence>
<dbReference type="SMART" id="SM00440">
    <property type="entry name" value="ZnF_C2C2"/>
    <property type="match status" value="1"/>
</dbReference>
<keyword evidence="3" id="KW-0862">Zinc</keyword>
<name>A0A481YX34_9VIRU</name>
<dbReference type="EMBL" id="MK500360">
    <property type="protein sequence ID" value="QBK87590.1"/>
    <property type="molecule type" value="Genomic_DNA"/>
</dbReference>
<evidence type="ECO:0000259" key="5">
    <source>
        <dbReference type="PROSITE" id="PS51133"/>
    </source>
</evidence>
<proteinExistence type="predicted"/>